<dbReference type="RefSeq" id="WP_217792780.1">
    <property type="nucleotide sequence ID" value="NZ_JAHSPG010000013.1"/>
</dbReference>
<reference evidence="2" key="1">
    <citation type="submission" date="2021-06" db="EMBL/GenBank/DDBJ databases">
        <authorList>
            <person name="Huq M.A."/>
        </authorList>
    </citation>
    <scope>NUCLEOTIDE SEQUENCE</scope>
    <source>
        <strain evidence="2">MAH-26</strain>
    </source>
</reference>
<dbReference type="Pfam" id="PF16657">
    <property type="entry name" value="Malt_amylase_C"/>
    <property type="match status" value="1"/>
</dbReference>
<dbReference type="Proteomes" id="UP000812270">
    <property type="component" value="Unassembled WGS sequence"/>
</dbReference>
<dbReference type="PANTHER" id="PTHR47786">
    <property type="entry name" value="ALPHA-1,4-GLUCAN:MALTOSE-1-PHOSPHATE MALTOSYLTRANSFERASE"/>
    <property type="match status" value="1"/>
</dbReference>
<dbReference type="InterPro" id="IPR006047">
    <property type="entry name" value="GH13_cat_dom"/>
</dbReference>
<dbReference type="Pfam" id="PF00128">
    <property type="entry name" value="Alpha-amylase"/>
    <property type="match status" value="2"/>
</dbReference>
<comment type="caution">
    <text evidence="2">The sequence shown here is derived from an EMBL/GenBank/DDBJ whole genome shotgun (WGS) entry which is preliminary data.</text>
</comment>
<feature type="domain" description="Glycosyl hydrolase family 13 catalytic" evidence="1">
    <location>
        <begin position="15"/>
        <end position="333"/>
    </location>
</feature>
<dbReference type="EMBL" id="JAHSPG010000013">
    <property type="protein sequence ID" value="MBV4358981.1"/>
    <property type="molecule type" value="Genomic_DNA"/>
</dbReference>
<dbReference type="GO" id="GO:0005975">
    <property type="term" value="P:carbohydrate metabolic process"/>
    <property type="evidence" value="ECO:0007669"/>
    <property type="project" value="InterPro"/>
</dbReference>
<dbReference type="AlphaFoldDB" id="A0A9E2W8T2"/>
<organism evidence="2 3">
    <name type="scientific">Pinibacter aurantiacus</name>
    <dbReference type="NCBI Taxonomy" id="2851599"/>
    <lineage>
        <taxon>Bacteria</taxon>
        <taxon>Pseudomonadati</taxon>
        <taxon>Bacteroidota</taxon>
        <taxon>Chitinophagia</taxon>
        <taxon>Chitinophagales</taxon>
        <taxon>Chitinophagaceae</taxon>
        <taxon>Pinibacter</taxon>
    </lineage>
</organism>
<accession>A0A9E2W8T2</accession>
<evidence type="ECO:0000259" key="1">
    <source>
        <dbReference type="SMART" id="SM00642"/>
    </source>
</evidence>
<protein>
    <submittedName>
        <fullName evidence="2">Alpha-glucosidase C-terminal domain-containing protein</fullName>
    </submittedName>
</protein>
<dbReference type="SMART" id="SM00642">
    <property type="entry name" value="Aamy"/>
    <property type="match status" value="1"/>
</dbReference>
<keyword evidence="3" id="KW-1185">Reference proteome</keyword>
<gene>
    <name evidence="2" type="ORF">KTO63_17570</name>
</gene>
<dbReference type="InterPro" id="IPR032091">
    <property type="entry name" value="Malt_amylase-like_C"/>
</dbReference>
<evidence type="ECO:0000313" key="2">
    <source>
        <dbReference type="EMBL" id="MBV4358981.1"/>
    </source>
</evidence>
<proteinExistence type="predicted"/>
<name>A0A9E2W8T2_9BACT</name>
<sequence>MDRIFQPVSWIHSTNIYEVNFRQYTPEGTFNAFKAHLPRLRSMGVELLYFMPVTPISFAKRKGSLGSYYACSDYTSINPEFGTMEDFKALVKEVQGLGMKVMIDIVANHTGWDHRWTREHPEYYRKNLDGEFFDAHGWDDVIDLNYDNPDLRKAMIDMMLFWVRECDIDAFRCDMAMLVPVDFWKEARTACDGQKKLFWFAECEDIAYHEVFDATYTWKFLHSMEAFWRKSIDINGLQGVLKTYNEMFPPHAFRAYFTSNHDENSHSGSEYDRMGEAAKAFAVLCFTWNGIPFIYSGQEIPSRKTIAFFERDPIEWTGTFELNDFYKTLLELKKRSAALRAVDSSSFMIQTNAASYVFSYLRKNGDEEVLVFLNLSEHPVTVSTSHPYIRGSFKDIFTNTTYDFYQTKSIVIEQWGYVVLEKSI</sequence>
<evidence type="ECO:0000313" key="3">
    <source>
        <dbReference type="Proteomes" id="UP000812270"/>
    </source>
</evidence>
<dbReference type="CDD" id="cd11313">
    <property type="entry name" value="AmyAc_arch_bac_AmyA"/>
    <property type="match status" value="1"/>
</dbReference>
<dbReference type="PANTHER" id="PTHR47786:SF2">
    <property type="entry name" value="GLYCOSYL HYDROLASE FAMILY 13 CATALYTIC DOMAIN-CONTAINING PROTEIN"/>
    <property type="match status" value="1"/>
</dbReference>